<accession>A0A0V1GN53</accession>
<keyword evidence="2" id="KW-1185">Reference proteome</keyword>
<organism evidence="1 2">
    <name type="scientific">Trichinella pseudospiralis</name>
    <name type="common">Parasitic roundworm</name>
    <dbReference type="NCBI Taxonomy" id="6337"/>
    <lineage>
        <taxon>Eukaryota</taxon>
        <taxon>Metazoa</taxon>
        <taxon>Ecdysozoa</taxon>
        <taxon>Nematoda</taxon>
        <taxon>Enoplea</taxon>
        <taxon>Dorylaimia</taxon>
        <taxon>Trichinellida</taxon>
        <taxon>Trichinellidae</taxon>
        <taxon>Trichinella</taxon>
    </lineage>
</organism>
<dbReference type="EMBL" id="JYDS01001156">
    <property type="protein sequence ID" value="KRY99529.1"/>
    <property type="molecule type" value="Genomic_DNA"/>
</dbReference>
<feature type="non-terminal residue" evidence="1">
    <location>
        <position position="1"/>
    </location>
</feature>
<dbReference type="AlphaFoldDB" id="A0A0V1GN53"/>
<sequence>LLMSMTTFCSSDSLFIDHHFNTDLMTHIGTQDRKLKQLSRYESFHMRKCNDATVPLEDSL</sequence>
<comment type="caution">
    <text evidence="1">The sequence shown here is derived from an EMBL/GenBank/DDBJ whole genome shotgun (WGS) entry which is preliminary data.</text>
</comment>
<name>A0A0V1GN53_TRIPS</name>
<evidence type="ECO:0000313" key="2">
    <source>
        <dbReference type="Proteomes" id="UP000054805"/>
    </source>
</evidence>
<evidence type="ECO:0000313" key="1">
    <source>
        <dbReference type="EMBL" id="KRY99529.1"/>
    </source>
</evidence>
<dbReference type="Proteomes" id="UP000054805">
    <property type="component" value="Unassembled WGS sequence"/>
</dbReference>
<protein>
    <submittedName>
        <fullName evidence="1">Uncharacterized protein</fullName>
    </submittedName>
</protein>
<feature type="non-terminal residue" evidence="1">
    <location>
        <position position="60"/>
    </location>
</feature>
<proteinExistence type="predicted"/>
<reference evidence="1 2" key="1">
    <citation type="submission" date="2015-01" db="EMBL/GenBank/DDBJ databases">
        <title>Evolution of Trichinella species and genotypes.</title>
        <authorList>
            <person name="Korhonen P.K."/>
            <person name="Edoardo P."/>
            <person name="Giuseppe L.R."/>
            <person name="Gasser R.B."/>
        </authorList>
    </citation>
    <scope>NUCLEOTIDE SEQUENCE [LARGE SCALE GENOMIC DNA]</scope>
    <source>
        <strain evidence="1">ISS588</strain>
    </source>
</reference>
<gene>
    <name evidence="1" type="ORF">T4B_6975</name>
</gene>